<dbReference type="PANTHER" id="PTHR43968">
    <property type="match status" value="1"/>
</dbReference>
<organism evidence="2 3">
    <name type="scientific">Aspergillus pseudoustus</name>
    <dbReference type="NCBI Taxonomy" id="1810923"/>
    <lineage>
        <taxon>Eukaryota</taxon>
        <taxon>Fungi</taxon>
        <taxon>Dikarya</taxon>
        <taxon>Ascomycota</taxon>
        <taxon>Pezizomycotina</taxon>
        <taxon>Eurotiomycetes</taxon>
        <taxon>Eurotiomycetidae</taxon>
        <taxon>Eurotiales</taxon>
        <taxon>Aspergillaceae</taxon>
        <taxon>Aspergillus</taxon>
        <taxon>Aspergillus subgen. Nidulantes</taxon>
    </lineage>
</organism>
<dbReference type="InterPro" id="IPR050983">
    <property type="entry name" value="GST_Omega/HSP26"/>
</dbReference>
<keyword evidence="3" id="KW-1185">Reference proteome</keyword>
<dbReference type="CDD" id="cd00570">
    <property type="entry name" value="GST_N_family"/>
    <property type="match status" value="1"/>
</dbReference>
<feature type="domain" description="GST N-terminal" evidence="1">
    <location>
        <begin position="10"/>
        <end position="104"/>
    </location>
</feature>
<dbReference type="Gene3D" id="3.40.30.10">
    <property type="entry name" value="Glutaredoxin"/>
    <property type="match status" value="1"/>
</dbReference>
<dbReference type="SUPFAM" id="SSF52833">
    <property type="entry name" value="Thioredoxin-like"/>
    <property type="match status" value="1"/>
</dbReference>
<evidence type="ECO:0000313" key="3">
    <source>
        <dbReference type="Proteomes" id="UP001610446"/>
    </source>
</evidence>
<dbReference type="EMBL" id="JBFXLU010000281">
    <property type="protein sequence ID" value="KAL2831596.1"/>
    <property type="molecule type" value="Genomic_DNA"/>
</dbReference>
<dbReference type="InterPro" id="IPR036282">
    <property type="entry name" value="Glutathione-S-Trfase_C_sf"/>
</dbReference>
<reference evidence="2 3" key="1">
    <citation type="submission" date="2024-07" db="EMBL/GenBank/DDBJ databases">
        <title>Section-level genome sequencing and comparative genomics of Aspergillus sections Usti and Cavernicolus.</title>
        <authorList>
            <consortium name="Lawrence Berkeley National Laboratory"/>
            <person name="Nybo J.L."/>
            <person name="Vesth T.C."/>
            <person name="Theobald S."/>
            <person name="Frisvad J.C."/>
            <person name="Larsen T.O."/>
            <person name="Kjaerboelling I."/>
            <person name="Rothschild-Mancinelli K."/>
            <person name="Lyhne E.K."/>
            <person name="Kogle M.E."/>
            <person name="Barry K."/>
            <person name="Clum A."/>
            <person name="Na H."/>
            <person name="Ledsgaard L."/>
            <person name="Lin J."/>
            <person name="Lipzen A."/>
            <person name="Kuo A."/>
            <person name="Riley R."/>
            <person name="Mondo S."/>
            <person name="Labutti K."/>
            <person name="Haridas S."/>
            <person name="Pangalinan J."/>
            <person name="Salamov A.A."/>
            <person name="Simmons B.A."/>
            <person name="Magnuson J.K."/>
            <person name="Chen J."/>
            <person name="Drula E."/>
            <person name="Henrissat B."/>
            <person name="Wiebenga A."/>
            <person name="Lubbers R.J."/>
            <person name="Gomes A.C."/>
            <person name="Makela M.R."/>
            <person name="Stajich J."/>
            <person name="Grigoriev I.V."/>
            <person name="Mortensen U.H."/>
            <person name="De Vries R.P."/>
            <person name="Baker S.E."/>
            <person name="Andersen M.R."/>
        </authorList>
    </citation>
    <scope>NUCLEOTIDE SEQUENCE [LARGE SCALE GENOMIC DNA]</scope>
    <source>
        <strain evidence="2 3">CBS 123904</strain>
    </source>
</reference>
<evidence type="ECO:0000259" key="1">
    <source>
        <dbReference type="PROSITE" id="PS50404"/>
    </source>
</evidence>
<accession>A0ABR4IV77</accession>
<sequence length="300" mass="33725">MSDNPSANQDKLTLYSSTGSQWAYVAHLALIEKGYKSDEYDVVNVDLSKPPYVISVTAENLEPEYVKINPHGTIPSMNHPALETPLVDSVDILDYLDRSRPAATPLIPSDPTTKARVQQLIELVHSDQVGTNLILLQARSDEELDGKRISPWHTFLSNREATLEKYRAHEPNHPFYERRSAENGALLRLYTTKSTPEHAELFARTHSQYREFAAGVDRLESLLVLPYAAAPSVTAADLHIVPWLAHAMWGAGGEDIGDFAHLEELIQVSVPDFKVGERIKTWWANIGQRESFKQCYQSLH</sequence>
<gene>
    <name evidence="2" type="ORF">BJY01DRAFT_240059</name>
</gene>
<dbReference type="PROSITE" id="PS50404">
    <property type="entry name" value="GST_NTER"/>
    <property type="match status" value="1"/>
</dbReference>
<name>A0ABR4IV77_9EURO</name>
<dbReference type="Pfam" id="PF13417">
    <property type="entry name" value="GST_N_3"/>
    <property type="match status" value="1"/>
</dbReference>
<dbReference type="PANTHER" id="PTHR43968:SF6">
    <property type="entry name" value="GLUTATHIONE S-TRANSFERASE OMEGA"/>
    <property type="match status" value="1"/>
</dbReference>
<protein>
    <recommendedName>
        <fullName evidence="1">GST N-terminal domain-containing protein</fullName>
    </recommendedName>
</protein>
<dbReference type="InterPro" id="IPR036249">
    <property type="entry name" value="Thioredoxin-like_sf"/>
</dbReference>
<dbReference type="Gene3D" id="1.20.1050.10">
    <property type="match status" value="1"/>
</dbReference>
<dbReference type="SUPFAM" id="SSF47616">
    <property type="entry name" value="GST C-terminal domain-like"/>
    <property type="match status" value="1"/>
</dbReference>
<proteinExistence type="predicted"/>
<dbReference type="InterPro" id="IPR004045">
    <property type="entry name" value="Glutathione_S-Trfase_N"/>
</dbReference>
<comment type="caution">
    <text evidence="2">The sequence shown here is derived from an EMBL/GenBank/DDBJ whole genome shotgun (WGS) entry which is preliminary data.</text>
</comment>
<dbReference type="Proteomes" id="UP001610446">
    <property type="component" value="Unassembled WGS sequence"/>
</dbReference>
<evidence type="ECO:0000313" key="2">
    <source>
        <dbReference type="EMBL" id="KAL2831596.1"/>
    </source>
</evidence>